<dbReference type="InterPro" id="IPR036922">
    <property type="entry name" value="Rieske_2Fe-2S_sf"/>
</dbReference>
<evidence type="ECO:0000256" key="6">
    <source>
        <dbReference type="ARBA" id="ARBA00014931"/>
    </source>
</evidence>
<evidence type="ECO:0000313" key="16">
    <source>
        <dbReference type="Proteomes" id="UP001309876"/>
    </source>
</evidence>
<reference evidence="15 16" key="1">
    <citation type="submission" date="2023-08" db="EMBL/GenBank/DDBJ databases">
        <title>Black Yeasts Isolated from many extreme environments.</title>
        <authorList>
            <person name="Coleine C."/>
            <person name="Stajich J.E."/>
            <person name="Selbmann L."/>
        </authorList>
    </citation>
    <scope>NUCLEOTIDE SEQUENCE [LARGE SCALE GENOMIC DNA]</scope>
    <source>
        <strain evidence="15 16">CCFEE 5910</strain>
    </source>
</reference>
<evidence type="ECO:0000256" key="13">
    <source>
        <dbReference type="ARBA" id="ARBA00049097"/>
    </source>
</evidence>
<evidence type="ECO:0000313" key="15">
    <source>
        <dbReference type="EMBL" id="KAK5080128.1"/>
    </source>
</evidence>
<comment type="caution">
    <text evidence="15">The sequence shown here is derived from an EMBL/GenBank/DDBJ whole genome shotgun (WGS) entry which is preliminary data.</text>
</comment>
<keyword evidence="16" id="KW-1185">Reference proteome</keyword>
<dbReference type="PANTHER" id="PTHR43756:SF5">
    <property type="entry name" value="CHOLINE MONOOXYGENASE, CHLOROPLASTIC"/>
    <property type="match status" value="1"/>
</dbReference>
<protein>
    <recommendedName>
        <fullName evidence="6">Choline monooxygenase, chloroplastic</fullName>
        <ecNumber evidence="5">1.14.15.7</ecNumber>
    </recommendedName>
</protein>
<dbReference type="PROSITE" id="PS00570">
    <property type="entry name" value="RING_HYDROXYL_ALPHA"/>
    <property type="match status" value="1"/>
</dbReference>
<evidence type="ECO:0000256" key="8">
    <source>
        <dbReference type="ARBA" id="ARBA00022723"/>
    </source>
</evidence>
<name>A0AAN7SL88_9EURO</name>
<feature type="domain" description="Rieske" evidence="14">
    <location>
        <begin position="49"/>
        <end position="158"/>
    </location>
</feature>
<evidence type="ECO:0000256" key="3">
    <source>
        <dbReference type="ARBA" id="ARBA00004866"/>
    </source>
</evidence>
<comment type="pathway">
    <text evidence="3">Amine and polyamine biosynthesis; betaine biosynthesis via choline pathway; betaine aldehyde from choline (monooxygenase route): step 1/1.</text>
</comment>
<dbReference type="PANTHER" id="PTHR43756">
    <property type="entry name" value="CHOLINE MONOOXYGENASE, CHLOROPLASTIC"/>
    <property type="match status" value="1"/>
</dbReference>
<evidence type="ECO:0000256" key="5">
    <source>
        <dbReference type="ARBA" id="ARBA00012763"/>
    </source>
</evidence>
<keyword evidence="9" id="KW-0560">Oxidoreductase</keyword>
<dbReference type="Gene3D" id="3.90.380.10">
    <property type="entry name" value="Naphthalene 1,2-dioxygenase Alpha Subunit, Chain A, domain 1"/>
    <property type="match status" value="2"/>
</dbReference>
<evidence type="ECO:0000256" key="2">
    <source>
        <dbReference type="ARBA" id="ARBA00002149"/>
    </source>
</evidence>
<dbReference type="EC" id="1.14.15.7" evidence="5"/>
<keyword evidence="8" id="KW-0479">Metal-binding</keyword>
<dbReference type="Pfam" id="PF00355">
    <property type="entry name" value="Rieske"/>
    <property type="match status" value="1"/>
</dbReference>
<keyword evidence="10" id="KW-0408">Iron</keyword>
<evidence type="ECO:0000259" key="14">
    <source>
        <dbReference type="PROSITE" id="PS51296"/>
    </source>
</evidence>
<dbReference type="GO" id="GO:0051537">
    <property type="term" value="F:2 iron, 2 sulfur cluster binding"/>
    <property type="evidence" value="ECO:0007669"/>
    <property type="project" value="UniProtKB-KW"/>
</dbReference>
<gene>
    <name evidence="15" type="ORF">LTR05_008787</name>
</gene>
<dbReference type="CDD" id="cd00680">
    <property type="entry name" value="RHO_alpha_C"/>
    <property type="match status" value="1"/>
</dbReference>
<sequence>MTALIRRYLSLSSSTGDKQTCTERALPSLWYRSGHLYELERRAIFSKRWMLVSHKLRFVNIGDWVRFEEAGFEFFLCLNKEGNINGFHNVCRHRGFPIVTEATGRSQIFSCKYHGWSYGLGGKLAKAPGYQEMTGFDKTINGLLQVHVYVDRNNFIWVNLDSSEEPEVAWSDEFQDVDIQPRFENYEFANYHFDHTWNMIGDYNWKTLADNYNECYHCPTAHPDAADLADLKMYSVETSGGYIKHFANTSKQNVQQGLKIASTFYFPNACMTVSPHFFYMMRCVPKSAHQCSMEYEVYRHNEATDAEFEKIDTMFKRILKEDKWLCNSAQKNLNAGVFINGEMHSRMEKGPLFFQSTVRALLKDHRKLEESRKQEIWPARQALPAAEMPSREDLDFCASLDCDQAQIAW</sequence>
<evidence type="ECO:0000256" key="4">
    <source>
        <dbReference type="ARBA" id="ARBA00010848"/>
    </source>
</evidence>
<evidence type="ECO:0000256" key="12">
    <source>
        <dbReference type="ARBA" id="ARBA00023027"/>
    </source>
</evidence>
<proteinExistence type="inferred from homology"/>
<dbReference type="PRINTS" id="PR00090">
    <property type="entry name" value="RNGDIOXGNASE"/>
</dbReference>
<dbReference type="SUPFAM" id="SSF50022">
    <property type="entry name" value="ISP domain"/>
    <property type="match status" value="1"/>
</dbReference>
<dbReference type="SUPFAM" id="SSF55961">
    <property type="entry name" value="Bet v1-like"/>
    <property type="match status" value="1"/>
</dbReference>
<evidence type="ECO:0000256" key="10">
    <source>
        <dbReference type="ARBA" id="ARBA00023004"/>
    </source>
</evidence>
<dbReference type="GO" id="GO:0019133">
    <property type="term" value="F:choline monooxygenase activity"/>
    <property type="evidence" value="ECO:0007669"/>
    <property type="project" value="UniProtKB-EC"/>
</dbReference>
<dbReference type="InterPro" id="IPR017941">
    <property type="entry name" value="Rieske_2Fe-2S"/>
</dbReference>
<comment type="cofactor">
    <cofactor evidence="1">
        <name>Fe cation</name>
        <dbReference type="ChEBI" id="CHEBI:24875"/>
    </cofactor>
</comment>
<keyword evidence="7" id="KW-0001">2Fe-2S</keyword>
<evidence type="ECO:0000256" key="9">
    <source>
        <dbReference type="ARBA" id="ARBA00023002"/>
    </source>
</evidence>
<dbReference type="AlphaFoldDB" id="A0AAN7SL88"/>
<dbReference type="Proteomes" id="UP001309876">
    <property type="component" value="Unassembled WGS sequence"/>
</dbReference>
<dbReference type="InterPro" id="IPR015881">
    <property type="entry name" value="ARHD_Rieske_2Fe_2S"/>
</dbReference>
<organism evidence="15 16">
    <name type="scientific">Lithohypha guttulata</name>
    <dbReference type="NCBI Taxonomy" id="1690604"/>
    <lineage>
        <taxon>Eukaryota</taxon>
        <taxon>Fungi</taxon>
        <taxon>Dikarya</taxon>
        <taxon>Ascomycota</taxon>
        <taxon>Pezizomycotina</taxon>
        <taxon>Eurotiomycetes</taxon>
        <taxon>Chaetothyriomycetidae</taxon>
        <taxon>Chaetothyriales</taxon>
        <taxon>Trichomeriaceae</taxon>
        <taxon>Lithohypha</taxon>
    </lineage>
</organism>
<keyword evidence="12" id="KW-0520">NAD</keyword>
<dbReference type="PROSITE" id="PS51296">
    <property type="entry name" value="RIESKE"/>
    <property type="match status" value="1"/>
</dbReference>
<comment type="function">
    <text evidence="2">Catalyzes the first step of the osmoprotectant glycine betaine synthesis.</text>
</comment>
<dbReference type="Gene3D" id="2.102.10.10">
    <property type="entry name" value="Rieske [2Fe-2S] iron-sulphur domain"/>
    <property type="match status" value="1"/>
</dbReference>
<accession>A0AAN7SL88</accession>
<comment type="similarity">
    <text evidence="4">Belongs to the choline monooxygenase family.</text>
</comment>
<dbReference type="InterPro" id="IPR015879">
    <property type="entry name" value="Ring_hydroxy_dOase_asu_C_dom"/>
</dbReference>
<comment type="catalytic activity">
    <reaction evidence="13">
        <text>choline + 2 reduced [2Fe-2S]-[ferredoxin] + O2 + 2 H(+) = betaine aldehyde hydrate + 2 oxidized [2Fe-2S]-[ferredoxin] + H2O</text>
        <dbReference type="Rhea" id="RHEA:17769"/>
        <dbReference type="Rhea" id="RHEA-COMP:10000"/>
        <dbReference type="Rhea" id="RHEA-COMP:10001"/>
        <dbReference type="ChEBI" id="CHEBI:15354"/>
        <dbReference type="ChEBI" id="CHEBI:15377"/>
        <dbReference type="ChEBI" id="CHEBI:15378"/>
        <dbReference type="ChEBI" id="CHEBI:15379"/>
        <dbReference type="ChEBI" id="CHEBI:15870"/>
        <dbReference type="ChEBI" id="CHEBI:33737"/>
        <dbReference type="ChEBI" id="CHEBI:33738"/>
        <dbReference type="EC" id="1.14.15.7"/>
    </reaction>
</comment>
<evidence type="ECO:0000256" key="7">
    <source>
        <dbReference type="ARBA" id="ARBA00022714"/>
    </source>
</evidence>
<dbReference type="InterPro" id="IPR001663">
    <property type="entry name" value="Rng_hydr_dOase-A"/>
</dbReference>
<dbReference type="CDD" id="cd03469">
    <property type="entry name" value="Rieske_RO_Alpha_N"/>
    <property type="match status" value="1"/>
</dbReference>
<dbReference type="EMBL" id="JAVRRJ010000021">
    <property type="protein sequence ID" value="KAK5080128.1"/>
    <property type="molecule type" value="Genomic_DNA"/>
</dbReference>
<evidence type="ECO:0000256" key="1">
    <source>
        <dbReference type="ARBA" id="ARBA00001962"/>
    </source>
</evidence>
<evidence type="ECO:0000256" key="11">
    <source>
        <dbReference type="ARBA" id="ARBA00023014"/>
    </source>
</evidence>
<dbReference type="Pfam" id="PF00848">
    <property type="entry name" value="Ring_hydroxyl_A"/>
    <property type="match status" value="1"/>
</dbReference>
<dbReference type="GO" id="GO:0005506">
    <property type="term" value="F:iron ion binding"/>
    <property type="evidence" value="ECO:0007669"/>
    <property type="project" value="InterPro"/>
</dbReference>
<keyword evidence="11" id="KW-0411">Iron-sulfur</keyword>